<accession>A0A510DTT4</accession>
<name>A0A510E1M3_9CREN</name>
<dbReference type="EMBL" id="AP018930">
    <property type="protein sequence ID" value="BBG26383.1"/>
    <property type="molecule type" value="Genomic_DNA"/>
</dbReference>
<dbReference type="Proteomes" id="UP000322983">
    <property type="component" value="Chromosome"/>
</dbReference>
<dbReference type="RefSeq" id="WP_054846697.1">
    <property type="nucleotide sequence ID" value="NZ_AP018930.1"/>
</dbReference>
<dbReference type="AlphaFoldDB" id="A0A510E1M3"/>
<dbReference type="EMBL" id="AP018929">
    <property type="protein sequence ID" value="BBG23636.1"/>
    <property type="molecule type" value="Genomic_DNA"/>
</dbReference>
<feature type="domain" description="DUF302" evidence="1">
    <location>
        <begin position="45"/>
        <end position="106"/>
    </location>
</feature>
<dbReference type="CDD" id="cd14797">
    <property type="entry name" value="DUF302"/>
    <property type="match status" value="1"/>
</dbReference>
<gene>
    <name evidence="2" type="ORF">IC006_0924</name>
    <name evidence="3" type="ORF">IC007_0891</name>
</gene>
<dbReference type="PANTHER" id="PTHR38342:SF2">
    <property type="entry name" value="INNER MEMBRANE OR EXPORTED"/>
    <property type="match status" value="1"/>
</dbReference>
<evidence type="ECO:0000313" key="5">
    <source>
        <dbReference type="Proteomes" id="UP000325030"/>
    </source>
</evidence>
<keyword evidence="4" id="KW-1185">Reference proteome</keyword>
<protein>
    <recommendedName>
        <fullName evidence="1">DUF302 domain-containing protein</fullName>
    </recommendedName>
</protein>
<dbReference type="SUPFAM" id="SSF103247">
    <property type="entry name" value="TT1751-like"/>
    <property type="match status" value="1"/>
</dbReference>
<accession>A0A510E1M3</accession>
<organism evidence="3 5">
    <name type="scientific">Sulfuracidifex tepidarius</name>
    <dbReference type="NCBI Taxonomy" id="1294262"/>
    <lineage>
        <taxon>Archaea</taxon>
        <taxon>Thermoproteota</taxon>
        <taxon>Thermoprotei</taxon>
        <taxon>Sulfolobales</taxon>
        <taxon>Sulfolobaceae</taxon>
        <taxon>Sulfuracidifex</taxon>
    </lineage>
</organism>
<dbReference type="STRING" id="1294262.GCA_001316085_02774"/>
<dbReference type="Proteomes" id="UP000325030">
    <property type="component" value="Chromosome"/>
</dbReference>
<dbReference type="InterPro" id="IPR005180">
    <property type="entry name" value="DUF302"/>
</dbReference>
<dbReference type="Gene3D" id="3.30.310.70">
    <property type="entry name" value="TT1751-like domain"/>
    <property type="match status" value="1"/>
</dbReference>
<evidence type="ECO:0000313" key="2">
    <source>
        <dbReference type="EMBL" id="BBG23636.1"/>
    </source>
</evidence>
<evidence type="ECO:0000313" key="4">
    <source>
        <dbReference type="Proteomes" id="UP000322983"/>
    </source>
</evidence>
<evidence type="ECO:0000313" key="3">
    <source>
        <dbReference type="EMBL" id="BBG26383.1"/>
    </source>
</evidence>
<reference evidence="3 4" key="2">
    <citation type="journal article" date="2020" name="Int. J. Syst. Evol. Microbiol.">
        <title>Sulfuracidifex tepidarius gen. nov., sp. nov. and transfer of Sulfolobus metallicus Huber and Stetter 1992 to the genus Sulfuracidifex as Sulfuracidifex metallicus comb. nov.</title>
        <authorList>
            <person name="Itoh T."/>
            <person name="Miura T."/>
            <person name="Sakai H.D."/>
            <person name="Kato S."/>
            <person name="Ohkuma M."/>
            <person name="Takashina T."/>
        </authorList>
    </citation>
    <scope>NUCLEOTIDE SEQUENCE</scope>
    <source>
        <strain evidence="2 4">IC-006</strain>
        <strain evidence="3">IC-007</strain>
    </source>
</reference>
<proteinExistence type="predicted"/>
<dbReference type="Pfam" id="PF03625">
    <property type="entry name" value="DUF302"/>
    <property type="match status" value="1"/>
</dbReference>
<reference evidence="5" key="1">
    <citation type="submission" date="2018-09" db="EMBL/GenBank/DDBJ databases">
        <title>Complete Genome Sequencing of Sulfolobus sp. JCM 16834.</title>
        <authorList>
            <person name="Kato S."/>
            <person name="Itoh T."/>
            <person name="Ohkuma M."/>
        </authorList>
    </citation>
    <scope>NUCLEOTIDE SEQUENCE [LARGE SCALE GENOMIC DNA]</scope>
    <source>
        <strain evidence="5">IC-007</strain>
    </source>
</reference>
<dbReference type="KEGG" id="step:IC006_0924"/>
<dbReference type="PANTHER" id="PTHR38342">
    <property type="entry name" value="SLR5037 PROTEIN"/>
    <property type="match status" value="1"/>
</dbReference>
<evidence type="ECO:0000259" key="1">
    <source>
        <dbReference type="Pfam" id="PF03625"/>
    </source>
</evidence>
<dbReference type="InterPro" id="IPR035923">
    <property type="entry name" value="TT1751-like_sf"/>
</dbReference>
<sequence>MGKIFIKFLRIIFMELLKVKEKFQEAIELLGNAIQENNLKIVSRINAQENLAKANLKIKGNYIFEVFRPDLAYKLFNLDIRAGIVPPLRIYVFEKGDETFVEYWKPSEILNKWGAEEIGRELDETFYKIMKRLSVIERESLSL</sequence>
<dbReference type="GeneID" id="41717286"/>